<dbReference type="OMA" id="RCNPEDI"/>
<dbReference type="GO" id="GO:0004672">
    <property type="term" value="F:protein kinase activity"/>
    <property type="evidence" value="ECO:0007669"/>
    <property type="project" value="InterPro"/>
</dbReference>
<dbReference type="InterPro" id="IPR004147">
    <property type="entry name" value="ABC1_dom"/>
</dbReference>
<dbReference type="InterPro" id="IPR011009">
    <property type="entry name" value="Kinase-like_dom_sf"/>
</dbReference>
<dbReference type="EnsemblMetazoa" id="CapteT172331">
    <property type="protein sequence ID" value="CapteP172331"/>
    <property type="gene ID" value="CapteG172331"/>
</dbReference>
<reference evidence="4" key="3">
    <citation type="submission" date="2015-06" db="UniProtKB">
        <authorList>
            <consortium name="EnsemblMetazoa"/>
        </authorList>
    </citation>
    <scope>IDENTIFICATION</scope>
</reference>
<evidence type="ECO:0000313" key="4">
    <source>
        <dbReference type="EnsemblMetazoa" id="CapteP172331"/>
    </source>
</evidence>
<dbReference type="SMART" id="SM00220">
    <property type="entry name" value="S_TKc"/>
    <property type="match status" value="1"/>
</dbReference>
<dbReference type="Proteomes" id="UP000014760">
    <property type="component" value="Unassembled WGS sequence"/>
</dbReference>
<evidence type="ECO:0000313" key="3">
    <source>
        <dbReference type="EMBL" id="ELT98857.1"/>
    </source>
</evidence>
<dbReference type="EMBL" id="KB307500">
    <property type="protein sequence ID" value="ELT98857.1"/>
    <property type="molecule type" value="Genomic_DNA"/>
</dbReference>
<accession>R7TZ24</accession>
<name>R7TZ24_CAPTE</name>
<dbReference type="GO" id="GO:0055088">
    <property type="term" value="P:lipid homeostasis"/>
    <property type="evidence" value="ECO:0007669"/>
    <property type="project" value="TreeGrafter"/>
</dbReference>
<dbReference type="OrthoDB" id="427480at2759"/>
<dbReference type="SUPFAM" id="SSF56112">
    <property type="entry name" value="Protein kinase-like (PK-like)"/>
    <property type="match status" value="1"/>
</dbReference>
<dbReference type="PANTHER" id="PTHR43173:SF19">
    <property type="entry name" value="AARF DOMAIN-CONTAINING PROTEIN KINASE 1"/>
    <property type="match status" value="1"/>
</dbReference>
<dbReference type="PANTHER" id="PTHR43173">
    <property type="entry name" value="ABC1 FAMILY PROTEIN"/>
    <property type="match status" value="1"/>
</dbReference>
<reference evidence="5" key="1">
    <citation type="submission" date="2012-12" db="EMBL/GenBank/DDBJ databases">
        <authorList>
            <person name="Hellsten U."/>
            <person name="Grimwood J."/>
            <person name="Chapman J.A."/>
            <person name="Shapiro H."/>
            <person name="Aerts A."/>
            <person name="Otillar R.P."/>
            <person name="Terry A.Y."/>
            <person name="Boore J.L."/>
            <person name="Simakov O."/>
            <person name="Marletaz F."/>
            <person name="Cho S.-J."/>
            <person name="Edsinger-Gonzales E."/>
            <person name="Havlak P."/>
            <person name="Kuo D.-H."/>
            <person name="Larsson T."/>
            <person name="Lv J."/>
            <person name="Arendt D."/>
            <person name="Savage R."/>
            <person name="Osoegawa K."/>
            <person name="de Jong P."/>
            <person name="Lindberg D.R."/>
            <person name="Seaver E.C."/>
            <person name="Weisblat D.A."/>
            <person name="Putnam N.H."/>
            <person name="Grigoriev I.V."/>
            <person name="Rokhsar D.S."/>
        </authorList>
    </citation>
    <scope>NUCLEOTIDE SEQUENCE</scope>
    <source>
        <strain evidence="5">I ESC-2004</strain>
    </source>
</reference>
<dbReference type="Gene3D" id="1.10.510.10">
    <property type="entry name" value="Transferase(Phosphotransferase) domain 1"/>
    <property type="match status" value="1"/>
</dbReference>
<sequence>MSPLFLCSQAAQIVADYKRSVEGVNVADDQYLSIKSKFHRRSAEKLRAMCCRNGGCFIKVGQHLASLEYLLPPEYIDVMKVLHSDAPQTPVSKLFAVLEEELGKPVEEVFAEISPQPLGTASLAQVHRATLHDGTEVAVKIQHPHVKEHAFVDMATMELLVRGVAWLFPDFRFLWLAEETKKNLPLELDFVHEAKNCERVAKMFSHFSFLKVPIIHWKTTTEKVLTMEYCPGGQVNDPQYMRKQQISVDDVSRKLGQLYSEMIFVQGYIHCDPHPGNVLVNKTSSGTQIVLLDHGLYQTLHDDFRLSYCAFWRSILEADVAGIEKYAKQMGIGRLFPLFACIVTARSWTAVSAGVDKQEFSAEEDNEIKDSAAQYLPEISQILNDIPREMLLILKTNDLLRGIESTLRTRANAASLLTMSKCCVRATADHERKQCASWFPRVAVTAREQWTLFTIVLYEFYLWFKGTSVGQTLNRRPLLLS</sequence>
<dbReference type="InterPro" id="IPR051130">
    <property type="entry name" value="Mito_struct-func_regulator"/>
</dbReference>
<dbReference type="GO" id="GO:0005743">
    <property type="term" value="C:mitochondrial inner membrane"/>
    <property type="evidence" value="ECO:0007669"/>
    <property type="project" value="TreeGrafter"/>
</dbReference>
<dbReference type="STRING" id="283909.R7TZ24"/>
<evidence type="ECO:0000256" key="1">
    <source>
        <dbReference type="ARBA" id="ARBA00009670"/>
    </source>
</evidence>
<dbReference type="GO" id="GO:0005524">
    <property type="term" value="F:ATP binding"/>
    <property type="evidence" value="ECO:0007669"/>
    <property type="project" value="InterPro"/>
</dbReference>
<gene>
    <name evidence="3" type="ORF">CAPTEDRAFT_172331</name>
</gene>
<dbReference type="HOGENOM" id="CLU_006533_2_0_1"/>
<feature type="domain" description="Protein kinase" evidence="2">
    <location>
        <begin position="112"/>
        <end position="439"/>
    </location>
</feature>
<dbReference type="EMBL" id="AMQN01010288">
    <property type="status" value="NOT_ANNOTATED_CDS"/>
    <property type="molecule type" value="Genomic_DNA"/>
</dbReference>
<evidence type="ECO:0000313" key="5">
    <source>
        <dbReference type="Proteomes" id="UP000014760"/>
    </source>
</evidence>
<dbReference type="InterPro" id="IPR000719">
    <property type="entry name" value="Prot_kinase_dom"/>
</dbReference>
<protein>
    <recommendedName>
        <fullName evidence="2">Protein kinase domain-containing protein</fullName>
    </recommendedName>
</protein>
<dbReference type="InterPro" id="IPR045307">
    <property type="entry name" value="ADCK1_dom"/>
</dbReference>
<dbReference type="CDD" id="cd13969">
    <property type="entry name" value="ADCK1-like"/>
    <property type="match status" value="1"/>
</dbReference>
<organism evidence="3">
    <name type="scientific">Capitella teleta</name>
    <name type="common">Polychaete worm</name>
    <dbReference type="NCBI Taxonomy" id="283909"/>
    <lineage>
        <taxon>Eukaryota</taxon>
        <taxon>Metazoa</taxon>
        <taxon>Spiralia</taxon>
        <taxon>Lophotrochozoa</taxon>
        <taxon>Annelida</taxon>
        <taxon>Polychaeta</taxon>
        <taxon>Sedentaria</taxon>
        <taxon>Scolecida</taxon>
        <taxon>Capitellidae</taxon>
        <taxon>Capitella</taxon>
    </lineage>
</organism>
<dbReference type="Pfam" id="PF03109">
    <property type="entry name" value="ABC1"/>
    <property type="match status" value="1"/>
</dbReference>
<reference evidence="3 5" key="2">
    <citation type="journal article" date="2013" name="Nature">
        <title>Insights into bilaterian evolution from three spiralian genomes.</title>
        <authorList>
            <person name="Simakov O."/>
            <person name="Marletaz F."/>
            <person name="Cho S.J."/>
            <person name="Edsinger-Gonzales E."/>
            <person name="Havlak P."/>
            <person name="Hellsten U."/>
            <person name="Kuo D.H."/>
            <person name="Larsson T."/>
            <person name="Lv J."/>
            <person name="Arendt D."/>
            <person name="Savage R."/>
            <person name="Osoegawa K."/>
            <person name="de Jong P."/>
            <person name="Grimwood J."/>
            <person name="Chapman J.A."/>
            <person name="Shapiro H."/>
            <person name="Aerts A."/>
            <person name="Otillar R.P."/>
            <person name="Terry A.Y."/>
            <person name="Boore J.L."/>
            <person name="Grigoriev I.V."/>
            <person name="Lindberg D.R."/>
            <person name="Seaver E.C."/>
            <person name="Weisblat D.A."/>
            <person name="Putnam N.H."/>
            <person name="Rokhsar D.S."/>
        </authorList>
    </citation>
    <scope>NUCLEOTIDE SEQUENCE</scope>
    <source>
        <strain evidence="3 5">I ESC-2004</strain>
    </source>
</reference>
<dbReference type="AlphaFoldDB" id="R7TZ24"/>
<proteinExistence type="inferred from homology"/>
<keyword evidence="5" id="KW-1185">Reference proteome</keyword>
<evidence type="ECO:0000259" key="2">
    <source>
        <dbReference type="SMART" id="SM00220"/>
    </source>
</evidence>
<dbReference type="GO" id="GO:0007005">
    <property type="term" value="P:mitochondrion organization"/>
    <property type="evidence" value="ECO:0007669"/>
    <property type="project" value="TreeGrafter"/>
</dbReference>
<dbReference type="FunCoup" id="R7TZ24">
    <property type="interactions" value="803"/>
</dbReference>
<comment type="similarity">
    <text evidence="1">Belongs to the protein kinase superfamily. ADCK protein kinase family.</text>
</comment>